<reference evidence="1" key="1">
    <citation type="submission" date="2021-01" db="EMBL/GenBank/DDBJ databases">
        <title>A chromosome-scale assembly of European eel, Anguilla anguilla.</title>
        <authorList>
            <person name="Henkel C."/>
            <person name="Jong-Raadsen S.A."/>
            <person name="Dufour S."/>
            <person name="Weltzien F.-A."/>
            <person name="Palstra A.P."/>
            <person name="Pelster B."/>
            <person name="Spaink H.P."/>
            <person name="Van Den Thillart G.E."/>
            <person name="Jansen H."/>
            <person name="Zahm M."/>
            <person name="Klopp C."/>
            <person name="Cedric C."/>
            <person name="Louis A."/>
            <person name="Berthelot C."/>
            <person name="Parey E."/>
            <person name="Roest Crollius H."/>
            <person name="Montfort J."/>
            <person name="Robinson-Rechavi M."/>
            <person name="Bucao C."/>
            <person name="Bouchez O."/>
            <person name="Gislard M."/>
            <person name="Lluch J."/>
            <person name="Milhes M."/>
            <person name="Lampietro C."/>
            <person name="Lopez Roques C."/>
            <person name="Donnadieu C."/>
            <person name="Braasch I."/>
            <person name="Desvignes T."/>
            <person name="Postlethwait J."/>
            <person name="Bobe J."/>
            <person name="Guiguen Y."/>
            <person name="Dirks R."/>
        </authorList>
    </citation>
    <scope>NUCLEOTIDE SEQUENCE</scope>
    <source>
        <strain evidence="1">Tag_6206</strain>
        <tissue evidence="1">Liver</tissue>
    </source>
</reference>
<protein>
    <submittedName>
        <fullName evidence="1">Uncharacterized protein</fullName>
    </submittedName>
</protein>
<accession>A0A9D3LHP5</accession>
<name>A0A9D3LHP5_ANGAN</name>
<sequence length="136" mass="15780">MGSIKTSIPLELVSVNLLHFEQSKGGYEYILVLADHLTWFAQANPTWKKSGKQPQRRLFRISSHALDTQKDCIATRVVNLKLFQRLQQPAQIPQSFRIQTQNILRPYRPQAEENTKLRLKADKFHPISTKVAESRR</sequence>
<comment type="caution">
    <text evidence="1">The sequence shown here is derived from an EMBL/GenBank/DDBJ whole genome shotgun (WGS) entry which is preliminary data.</text>
</comment>
<gene>
    <name evidence="1" type="ORF">ANANG_G00319050</name>
</gene>
<keyword evidence="2" id="KW-1185">Reference proteome</keyword>
<dbReference type="Proteomes" id="UP001044222">
    <property type="component" value="Unassembled WGS sequence"/>
</dbReference>
<dbReference type="EMBL" id="JAFIRN010000544">
    <property type="protein sequence ID" value="KAG5830029.1"/>
    <property type="molecule type" value="Genomic_DNA"/>
</dbReference>
<proteinExistence type="predicted"/>
<dbReference type="AlphaFoldDB" id="A0A9D3LHP5"/>
<evidence type="ECO:0000313" key="1">
    <source>
        <dbReference type="EMBL" id="KAG5830029.1"/>
    </source>
</evidence>
<evidence type="ECO:0000313" key="2">
    <source>
        <dbReference type="Proteomes" id="UP001044222"/>
    </source>
</evidence>
<organism evidence="1 2">
    <name type="scientific">Anguilla anguilla</name>
    <name type="common">European freshwater eel</name>
    <name type="synonym">Muraena anguilla</name>
    <dbReference type="NCBI Taxonomy" id="7936"/>
    <lineage>
        <taxon>Eukaryota</taxon>
        <taxon>Metazoa</taxon>
        <taxon>Chordata</taxon>
        <taxon>Craniata</taxon>
        <taxon>Vertebrata</taxon>
        <taxon>Euteleostomi</taxon>
        <taxon>Actinopterygii</taxon>
        <taxon>Neopterygii</taxon>
        <taxon>Teleostei</taxon>
        <taxon>Anguilliformes</taxon>
        <taxon>Anguillidae</taxon>
        <taxon>Anguilla</taxon>
    </lineage>
</organism>